<dbReference type="Proteomes" id="UP001476950">
    <property type="component" value="Unassembled WGS sequence"/>
</dbReference>
<sequence length="277" mass="30570">MKYCTQLVPGLASLLLLTSIPTKGQAHTNISPSLTVPSAPALQAQRRRRALSWRVGVRPSLSRLSGFSRSINSCTDQTQITAFVPPRRLDEKIDKGYGAVDTTLSSHPTFWVQLASVPAGTQMQFTLQDEFGKKQLYNSCFQSKEPTGLLGIRLPQTAPALTVGKQYVWQMAIVCDLNDRSSDRGVLGSWIQRLDPAQIKPTQGFNPKPLVQALARASKQEQPALYADLGIWQDAVTTLIDLQLKQPKNQKLKADWRSLLAGAQMNEFINAPFLGVK</sequence>
<accession>A0ABV0KNZ9</accession>
<organism evidence="1 2">
    <name type="scientific">Stenomitos frigidus AS-A4</name>
    <dbReference type="NCBI Taxonomy" id="2933935"/>
    <lineage>
        <taxon>Bacteria</taxon>
        <taxon>Bacillati</taxon>
        <taxon>Cyanobacteriota</taxon>
        <taxon>Cyanophyceae</taxon>
        <taxon>Leptolyngbyales</taxon>
        <taxon>Leptolyngbyaceae</taxon>
        <taxon>Stenomitos</taxon>
    </lineage>
</organism>
<keyword evidence="2" id="KW-1185">Reference proteome</keyword>
<dbReference type="EMBL" id="JAMPLM010000024">
    <property type="protein sequence ID" value="MEP1060954.1"/>
    <property type="molecule type" value="Genomic_DNA"/>
</dbReference>
<dbReference type="Pfam" id="PF06051">
    <property type="entry name" value="DUF928"/>
    <property type="match status" value="1"/>
</dbReference>
<comment type="caution">
    <text evidence="1">The sequence shown here is derived from an EMBL/GenBank/DDBJ whole genome shotgun (WGS) entry which is preliminary data.</text>
</comment>
<evidence type="ECO:0000313" key="2">
    <source>
        <dbReference type="Proteomes" id="UP001476950"/>
    </source>
</evidence>
<protein>
    <submittedName>
        <fullName evidence="1">DUF928 domain-containing protein</fullName>
    </submittedName>
</protein>
<dbReference type="RefSeq" id="WP_190446651.1">
    <property type="nucleotide sequence ID" value="NZ_JAMPLM010000024.1"/>
</dbReference>
<reference evidence="1 2" key="1">
    <citation type="submission" date="2022-04" db="EMBL/GenBank/DDBJ databases">
        <title>Positive selection, recombination, and allopatry shape intraspecific diversity of widespread and dominant cyanobacteria.</title>
        <authorList>
            <person name="Wei J."/>
            <person name="Shu W."/>
            <person name="Hu C."/>
        </authorList>
    </citation>
    <scope>NUCLEOTIDE SEQUENCE [LARGE SCALE GENOMIC DNA]</scope>
    <source>
        <strain evidence="1 2">AS-A4</strain>
    </source>
</reference>
<dbReference type="InterPro" id="IPR010328">
    <property type="entry name" value="DUF928"/>
</dbReference>
<name>A0ABV0KNZ9_9CYAN</name>
<evidence type="ECO:0000313" key="1">
    <source>
        <dbReference type="EMBL" id="MEP1060954.1"/>
    </source>
</evidence>
<gene>
    <name evidence="1" type="ORF">NDI38_21200</name>
</gene>
<proteinExistence type="predicted"/>